<comment type="caution">
    <text evidence="2">The sequence shown here is derived from an EMBL/GenBank/DDBJ whole genome shotgun (WGS) entry which is preliminary data.</text>
</comment>
<feature type="repeat" description="RCC1" evidence="1">
    <location>
        <begin position="213"/>
        <end position="269"/>
    </location>
</feature>
<dbReference type="GO" id="GO:0005085">
    <property type="term" value="F:guanyl-nucleotide exchange factor activity"/>
    <property type="evidence" value="ECO:0007669"/>
    <property type="project" value="TreeGrafter"/>
</dbReference>
<dbReference type="InterPro" id="IPR009091">
    <property type="entry name" value="RCC1/BLIP-II"/>
</dbReference>
<name>A0AAN6NIF5_9PEZI</name>
<protein>
    <submittedName>
        <fullName evidence="2">E3 ubiquitin-protein ligase HERC2</fullName>
    </submittedName>
</protein>
<keyword evidence="3" id="KW-1185">Reference proteome</keyword>
<dbReference type="InterPro" id="IPR000408">
    <property type="entry name" value="Reg_chr_condens"/>
</dbReference>
<dbReference type="Gene3D" id="2.130.10.30">
    <property type="entry name" value="Regulator of chromosome condensation 1/beta-lactamase-inhibitor protein II"/>
    <property type="match status" value="1"/>
</dbReference>
<dbReference type="PANTHER" id="PTHR45982:SF1">
    <property type="entry name" value="REGULATOR OF CHROMOSOME CONDENSATION"/>
    <property type="match status" value="1"/>
</dbReference>
<dbReference type="PROSITE" id="PS50012">
    <property type="entry name" value="RCC1_3"/>
    <property type="match status" value="3"/>
</dbReference>
<dbReference type="AlphaFoldDB" id="A0AAN6NIF5"/>
<evidence type="ECO:0000313" key="3">
    <source>
        <dbReference type="Proteomes" id="UP001303473"/>
    </source>
</evidence>
<gene>
    <name evidence="2" type="ORF">QBC46DRAFT_5472</name>
</gene>
<dbReference type="SUPFAM" id="SSF50985">
    <property type="entry name" value="RCC1/BLIP-II"/>
    <property type="match status" value="1"/>
</dbReference>
<dbReference type="InterPro" id="IPR051553">
    <property type="entry name" value="Ran_GTPase-activating"/>
</dbReference>
<dbReference type="PANTHER" id="PTHR45982">
    <property type="entry name" value="REGULATOR OF CHROMOSOME CONDENSATION"/>
    <property type="match status" value="1"/>
</dbReference>
<proteinExistence type="predicted"/>
<dbReference type="Proteomes" id="UP001303473">
    <property type="component" value="Unassembled WGS sequence"/>
</dbReference>
<feature type="repeat" description="RCC1" evidence="1">
    <location>
        <begin position="270"/>
        <end position="323"/>
    </location>
</feature>
<feature type="repeat" description="RCC1" evidence="1">
    <location>
        <begin position="155"/>
        <end position="212"/>
    </location>
</feature>
<reference evidence="3" key="1">
    <citation type="journal article" date="2023" name="Mol. Phylogenet. Evol.">
        <title>Genome-scale phylogeny and comparative genomics of the fungal order Sordariales.</title>
        <authorList>
            <person name="Hensen N."/>
            <person name="Bonometti L."/>
            <person name="Westerberg I."/>
            <person name="Brannstrom I.O."/>
            <person name="Guillou S."/>
            <person name="Cros-Aarteil S."/>
            <person name="Calhoun S."/>
            <person name="Haridas S."/>
            <person name="Kuo A."/>
            <person name="Mondo S."/>
            <person name="Pangilinan J."/>
            <person name="Riley R."/>
            <person name="LaButti K."/>
            <person name="Andreopoulos B."/>
            <person name="Lipzen A."/>
            <person name="Chen C."/>
            <person name="Yan M."/>
            <person name="Daum C."/>
            <person name="Ng V."/>
            <person name="Clum A."/>
            <person name="Steindorff A."/>
            <person name="Ohm R.A."/>
            <person name="Martin F."/>
            <person name="Silar P."/>
            <person name="Natvig D.O."/>
            <person name="Lalanne C."/>
            <person name="Gautier V."/>
            <person name="Ament-Velasquez S.L."/>
            <person name="Kruys A."/>
            <person name="Hutchinson M.I."/>
            <person name="Powell A.J."/>
            <person name="Barry K."/>
            <person name="Miller A.N."/>
            <person name="Grigoriev I.V."/>
            <person name="Debuchy R."/>
            <person name="Gladieux P."/>
            <person name="Hiltunen Thoren M."/>
            <person name="Johannesson H."/>
        </authorList>
    </citation>
    <scope>NUCLEOTIDE SEQUENCE [LARGE SCALE GENOMIC DNA]</scope>
    <source>
        <strain evidence="3">CBS 340.73</strain>
    </source>
</reference>
<dbReference type="GO" id="GO:0005737">
    <property type="term" value="C:cytoplasm"/>
    <property type="evidence" value="ECO:0007669"/>
    <property type="project" value="TreeGrafter"/>
</dbReference>
<dbReference type="Pfam" id="PF13540">
    <property type="entry name" value="RCC1_2"/>
    <property type="match status" value="1"/>
</dbReference>
<evidence type="ECO:0000256" key="1">
    <source>
        <dbReference type="PROSITE-ProRule" id="PRU00235"/>
    </source>
</evidence>
<evidence type="ECO:0000313" key="2">
    <source>
        <dbReference type="EMBL" id="KAK3946411.1"/>
    </source>
</evidence>
<dbReference type="EMBL" id="MU853752">
    <property type="protein sequence ID" value="KAK3946411.1"/>
    <property type="molecule type" value="Genomic_DNA"/>
</dbReference>
<sequence>MALYVAGFNAWNQLESSYDPKRDVEWPADDIDIFTRMLEDEAIDNLRPFFSYTLVDTKSTRKILAGLSPSKHIELRKANEHIFDNCIEAFNGVTLVYNKEEAAFYQFPSISDLLDLLSHPDDEQKLGLRKSFTGFPDIKQFVSYDTGFAALSSSGQVWTWGDERYAACLGRDVDSEHPADRPGLVTDLEDLPTGPITSIAAGGYMLAALTEGRDLYCWGHAGRSSLALIMHALTLTDRPTPVVISEADEDSDVVDVAVGESHMLALTAGGRVYVIGDNEHGQLGFPGATCAPDWTDISDICYRREEVTKVLAGRWSSFIVVKTQK</sequence>
<accession>A0AAN6NIF5</accession>
<organism evidence="2 3">
    <name type="scientific">Diplogelasinospora grovesii</name>
    <dbReference type="NCBI Taxonomy" id="303347"/>
    <lineage>
        <taxon>Eukaryota</taxon>
        <taxon>Fungi</taxon>
        <taxon>Dikarya</taxon>
        <taxon>Ascomycota</taxon>
        <taxon>Pezizomycotina</taxon>
        <taxon>Sordariomycetes</taxon>
        <taxon>Sordariomycetidae</taxon>
        <taxon>Sordariales</taxon>
        <taxon>Diplogelasinosporaceae</taxon>
        <taxon>Diplogelasinospora</taxon>
    </lineage>
</organism>